<proteinExistence type="predicted"/>
<dbReference type="EMBL" id="CP015163">
    <property type="protein sequence ID" value="AXB42906.1"/>
    <property type="molecule type" value="Genomic_DNA"/>
</dbReference>
<reference evidence="1 2" key="1">
    <citation type="submission" date="2016-04" db="EMBL/GenBank/DDBJ databases">
        <title>Complete genome sequence and analysis of deep-sea sediment isolate, Amycolatopsis sp. WP1.</title>
        <authorList>
            <person name="Wang H."/>
            <person name="Chen S."/>
            <person name="Wu Q."/>
        </authorList>
    </citation>
    <scope>NUCLEOTIDE SEQUENCE [LARGE SCALE GENOMIC DNA]</scope>
    <source>
        <strain evidence="1 2">WP1</strain>
    </source>
</reference>
<sequence length="108" mass="12176">MAIHYYDSSGLWIAFRRRESDRFLFNSRAEWIGWFPWGDADAVTTTGDYLGTVVGDRLLRRHHQPYRGYPGTPGFPGYPGHPSYPGHWGPRALPTGFVDVPTGLLNPA</sequence>
<name>A0A344L4D2_9PSEU</name>
<organism evidence="1 2">
    <name type="scientific">Amycolatopsis albispora</name>
    <dbReference type="NCBI Taxonomy" id="1804986"/>
    <lineage>
        <taxon>Bacteria</taxon>
        <taxon>Bacillati</taxon>
        <taxon>Actinomycetota</taxon>
        <taxon>Actinomycetes</taxon>
        <taxon>Pseudonocardiales</taxon>
        <taxon>Pseudonocardiaceae</taxon>
        <taxon>Amycolatopsis</taxon>
    </lineage>
</organism>
<dbReference type="Proteomes" id="UP000250434">
    <property type="component" value="Chromosome"/>
</dbReference>
<dbReference type="OrthoDB" id="5117207at2"/>
<accession>A0A344L4D2</accession>
<keyword evidence="2" id="KW-1185">Reference proteome</keyword>
<dbReference type="KEGG" id="aab:A4R43_10440"/>
<gene>
    <name evidence="1" type="ORF">A4R43_10440</name>
</gene>
<dbReference type="RefSeq" id="WP_113692157.1">
    <property type="nucleotide sequence ID" value="NZ_CP015163.1"/>
</dbReference>
<evidence type="ECO:0000313" key="2">
    <source>
        <dbReference type="Proteomes" id="UP000250434"/>
    </source>
</evidence>
<dbReference type="AlphaFoldDB" id="A0A344L4D2"/>
<protein>
    <submittedName>
        <fullName evidence="1">Uncharacterized protein</fullName>
    </submittedName>
</protein>
<evidence type="ECO:0000313" key="1">
    <source>
        <dbReference type="EMBL" id="AXB42906.1"/>
    </source>
</evidence>